<reference evidence="1 2" key="2">
    <citation type="submission" date="2019-05" db="EMBL/GenBank/DDBJ databases">
        <authorList>
            <person name="Lianzixin W."/>
        </authorList>
    </citation>
    <scope>NUCLEOTIDE SEQUENCE [LARGE SCALE GENOMIC DNA]</scope>
    <source>
        <strain evidence="1 2">EC11</strain>
    </source>
</reference>
<dbReference type="EMBL" id="VEVQ02000022">
    <property type="protein sequence ID" value="NHN28049.1"/>
    <property type="molecule type" value="Genomic_DNA"/>
</dbReference>
<dbReference type="InterPro" id="IPR041408">
    <property type="entry name" value="Hcp_Tssd"/>
</dbReference>
<proteinExistence type="predicted"/>
<reference evidence="2" key="1">
    <citation type="submission" date="2019-05" db="EMBL/GenBank/DDBJ databases">
        <title>Flavobacterium profundi sp. nov., isolated from a deep-sea seamount.</title>
        <authorList>
            <person name="Zhang D.-C."/>
        </authorList>
    </citation>
    <scope>NUCLEOTIDE SEQUENCE [LARGE SCALE GENOMIC DNA]</scope>
    <source>
        <strain evidence="2">EC11</strain>
    </source>
</reference>
<dbReference type="Pfam" id="PF17642">
    <property type="entry name" value="TssD"/>
    <property type="match status" value="1"/>
</dbReference>
<gene>
    <name evidence="1" type="ORF">FIA58_020415</name>
</gene>
<dbReference type="RefSeq" id="WP_140964555.1">
    <property type="nucleotide sequence ID" value="NZ_VEVQ02000022.1"/>
</dbReference>
<evidence type="ECO:0000313" key="1">
    <source>
        <dbReference type="EMBL" id="NHN28049.1"/>
    </source>
</evidence>
<sequence length="131" mass="14872">MSFLAKLEIDGEEMNVLEFQFSIGQEIDKSGKPSADPTGGRFRVVVESTKSTMLFDWMISNNQTKNGKVTFFRRDAISKMRELQFNDGYCIGYDEVFLAQSSTAMSVEIVISAKEVVMNGSKFTRNWPLKF</sequence>
<keyword evidence="2" id="KW-1185">Reference proteome</keyword>
<reference evidence="1 2" key="3">
    <citation type="submission" date="2020-02" db="EMBL/GenBank/DDBJ databases">
        <title>Flavobacterium profundi sp. nov., isolated from a deep-sea seamount.</title>
        <authorList>
            <person name="Zhang D.-C."/>
        </authorList>
    </citation>
    <scope>NUCLEOTIDE SEQUENCE [LARGE SCALE GENOMIC DNA]</scope>
    <source>
        <strain evidence="1 2">EC11</strain>
    </source>
</reference>
<accession>A0ABX0IVV7</accession>
<evidence type="ECO:0000313" key="2">
    <source>
        <dbReference type="Proteomes" id="UP000817854"/>
    </source>
</evidence>
<comment type="caution">
    <text evidence="1">The sequence shown here is derived from an EMBL/GenBank/DDBJ whole genome shotgun (WGS) entry which is preliminary data.</text>
</comment>
<dbReference type="Proteomes" id="UP000817854">
    <property type="component" value="Unassembled WGS sequence"/>
</dbReference>
<organism evidence="1 2">
    <name type="scientific">Flavobacterium jejuense</name>
    <dbReference type="NCBI Taxonomy" id="1544455"/>
    <lineage>
        <taxon>Bacteria</taxon>
        <taxon>Pseudomonadati</taxon>
        <taxon>Bacteroidota</taxon>
        <taxon>Flavobacteriia</taxon>
        <taxon>Flavobacteriales</taxon>
        <taxon>Flavobacteriaceae</taxon>
        <taxon>Flavobacterium</taxon>
    </lineage>
</organism>
<name>A0ABX0IVV7_9FLAO</name>
<protein>
    <submittedName>
        <fullName evidence="1">Uncharacterized protein</fullName>
    </submittedName>
</protein>